<accession>A0A6M5CCM5</accession>
<organism evidence="1 2">
    <name type="scientific">Shigella phage 2019SD1</name>
    <dbReference type="NCBI Taxonomy" id="2848074"/>
    <lineage>
        <taxon>Viruses</taxon>
        <taxon>Duplodnaviria</taxon>
        <taxon>Heunggongvirae</taxon>
        <taxon>Uroviricota</taxon>
        <taxon>Caudoviricetes</taxon>
        <taxon>Drexlerviridae</taxon>
        <taxon>Tempevirinae</taxon>
        <taxon>Hanrivervirus</taxon>
        <taxon>Hanrivervirus hv2019SD1</taxon>
    </lineage>
</organism>
<sequence>MPDGQPGLFRVKSGSVGLTPISATVQEVKATFTEQFTSMQPDGQPGLFRVKSGSVGLTPISATVQEVKATFTEQFTSMQ</sequence>
<evidence type="ECO:0000313" key="2">
    <source>
        <dbReference type="Proteomes" id="UP000504733"/>
    </source>
</evidence>
<evidence type="ECO:0000313" key="1">
    <source>
        <dbReference type="EMBL" id="QJT70546.1"/>
    </source>
</evidence>
<keyword evidence="2" id="KW-1185">Reference proteome</keyword>
<name>A0A6M5CCM5_9CAUD</name>
<reference evidence="1 2" key="1">
    <citation type="submission" date="2020-04" db="EMBL/GenBank/DDBJ databases">
        <authorList>
            <person name="Kumar P."/>
            <person name="Meghvansi M.K."/>
            <person name="Kamboj D.V."/>
        </authorList>
    </citation>
    <scope>NUCLEOTIDE SEQUENCE [LARGE SCALE GENOMIC DNA]</scope>
</reference>
<gene>
    <name evidence="1" type="ORF">SD1_17</name>
</gene>
<dbReference type="Proteomes" id="UP000504733">
    <property type="component" value="Segment"/>
</dbReference>
<dbReference type="EMBL" id="MT360681">
    <property type="protein sequence ID" value="QJT70546.1"/>
    <property type="molecule type" value="Genomic_DNA"/>
</dbReference>
<protein>
    <submittedName>
        <fullName evidence="1">Minor tail protein</fullName>
    </submittedName>
</protein>
<proteinExistence type="predicted"/>